<feature type="region of interest" description="Disordered" evidence="1">
    <location>
        <begin position="331"/>
        <end position="382"/>
    </location>
</feature>
<gene>
    <name evidence="2" type="ORF">DAPPUDRAFT_104787</name>
</gene>
<feature type="compositionally biased region" description="Low complexity" evidence="1">
    <location>
        <begin position="143"/>
        <end position="153"/>
    </location>
</feature>
<feature type="compositionally biased region" description="Pro residues" evidence="1">
    <location>
        <begin position="342"/>
        <end position="376"/>
    </location>
</feature>
<feature type="compositionally biased region" description="Polar residues" evidence="1">
    <location>
        <begin position="225"/>
        <end position="244"/>
    </location>
</feature>
<accession>E9GND0</accession>
<feature type="compositionally biased region" description="Pro residues" evidence="1">
    <location>
        <begin position="187"/>
        <end position="197"/>
    </location>
</feature>
<dbReference type="KEGG" id="dpx:DAPPUDRAFT_104787"/>
<evidence type="ECO:0000313" key="3">
    <source>
        <dbReference type="Proteomes" id="UP000000305"/>
    </source>
</evidence>
<dbReference type="HOGENOM" id="CLU_659316_0_0_1"/>
<dbReference type="Proteomes" id="UP000000305">
    <property type="component" value="Unassembled WGS sequence"/>
</dbReference>
<name>E9GND0_DAPPU</name>
<feature type="compositionally biased region" description="Low complexity" evidence="1">
    <location>
        <begin position="123"/>
        <end position="133"/>
    </location>
</feature>
<feature type="compositionally biased region" description="Pro residues" evidence="1">
    <location>
        <begin position="102"/>
        <end position="122"/>
    </location>
</feature>
<proteinExistence type="predicted"/>
<reference evidence="2 3" key="1">
    <citation type="journal article" date="2011" name="Science">
        <title>The ecoresponsive genome of Daphnia pulex.</title>
        <authorList>
            <person name="Colbourne J.K."/>
            <person name="Pfrender M.E."/>
            <person name="Gilbert D."/>
            <person name="Thomas W.K."/>
            <person name="Tucker A."/>
            <person name="Oakley T.H."/>
            <person name="Tokishita S."/>
            <person name="Aerts A."/>
            <person name="Arnold G.J."/>
            <person name="Basu M.K."/>
            <person name="Bauer D.J."/>
            <person name="Caceres C.E."/>
            <person name="Carmel L."/>
            <person name="Casola C."/>
            <person name="Choi J.H."/>
            <person name="Detter J.C."/>
            <person name="Dong Q."/>
            <person name="Dusheyko S."/>
            <person name="Eads B.D."/>
            <person name="Frohlich T."/>
            <person name="Geiler-Samerotte K.A."/>
            <person name="Gerlach D."/>
            <person name="Hatcher P."/>
            <person name="Jogdeo S."/>
            <person name="Krijgsveld J."/>
            <person name="Kriventseva E.V."/>
            <person name="Kultz D."/>
            <person name="Laforsch C."/>
            <person name="Lindquist E."/>
            <person name="Lopez J."/>
            <person name="Manak J.R."/>
            <person name="Muller J."/>
            <person name="Pangilinan J."/>
            <person name="Patwardhan R.P."/>
            <person name="Pitluck S."/>
            <person name="Pritham E.J."/>
            <person name="Rechtsteiner A."/>
            <person name="Rho M."/>
            <person name="Rogozin I.B."/>
            <person name="Sakarya O."/>
            <person name="Salamov A."/>
            <person name="Schaack S."/>
            <person name="Shapiro H."/>
            <person name="Shiga Y."/>
            <person name="Skalitzky C."/>
            <person name="Smith Z."/>
            <person name="Souvorov A."/>
            <person name="Sung W."/>
            <person name="Tang Z."/>
            <person name="Tsuchiya D."/>
            <person name="Tu H."/>
            <person name="Vos H."/>
            <person name="Wang M."/>
            <person name="Wolf Y.I."/>
            <person name="Yamagata H."/>
            <person name="Yamada T."/>
            <person name="Ye Y."/>
            <person name="Shaw J.R."/>
            <person name="Andrews J."/>
            <person name="Crease T.J."/>
            <person name="Tang H."/>
            <person name="Lucas S.M."/>
            <person name="Robertson H.M."/>
            <person name="Bork P."/>
            <person name="Koonin E.V."/>
            <person name="Zdobnov E.M."/>
            <person name="Grigoriev I.V."/>
            <person name="Lynch M."/>
            <person name="Boore J.L."/>
        </authorList>
    </citation>
    <scope>NUCLEOTIDE SEQUENCE [LARGE SCALE GENOMIC DNA]</scope>
</reference>
<dbReference type="EMBL" id="GL732554">
    <property type="protein sequence ID" value="EFX79049.1"/>
    <property type="molecule type" value="Genomic_DNA"/>
</dbReference>
<evidence type="ECO:0000313" key="2">
    <source>
        <dbReference type="EMBL" id="EFX79049.1"/>
    </source>
</evidence>
<organism evidence="2 3">
    <name type="scientific">Daphnia pulex</name>
    <name type="common">Water flea</name>
    <dbReference type="NCBI Taxonomy" id="6669"/>
    <lineage>
        <taxon>Eukaryota</taxon>
        <taxon>Metazoa</taxon>
        <taxon>Ecdysozoa</taxon>
        <taxon>Arthropoda</taxon>
        <taxon>Crustacea</taxon>
        <taxon>Branchiopoda</taxon>
        <taxon>Diplostraca</taxon>
        <taxon>Cladocera</taxon>
        <taxon>Anomopoda</taxon>
        <taxon>Daphniidae</taxon>
        <taxon>Daphnia</taxon>
    </lineage>
</organism>
<protein>
    <submittedName>
        <fullName evidence="2">Uncharacterized protein</fullName>
    </submittedName>
</protein>
<feature type="compositionally biased region" description="Acidic residues" evidence="1">
    <location>
        <begin position="59"/>
        <end position="72"/>
    </location>
</feature>
<dbReference type="AlphaFoldDB" id="E9GND0"/>
<feature type="region of interest" description="Disordered" evidence="1">
    <location>
        <begin position="15"/>
        <end position="244"/>
    </location>
</feature>
<dbReference type="InParanoid" id="E9GND0"/>
<sequence length="417" mass="45556">MQSLRLKLRKRKYKLSLSRGVGGGGDREGPTAFKNAGSEWEFENFSPWIFTAKPCNTKEEDEEEDEDDDEEGGERVAHPQDDEDVKYWGPRPKVQGLVHPAVPNPLPPPPSHPPPPPPPPPAAAVAAASPATPSRYGILSYFPRRPSSWSPTSTVPPPIPLHAWQIRRRATARTARTETNGRTETTSPPPPLPPPKNRPISASHTDLKRSASCYQEPRDAAATRVSDSLSDVRSPTVQVANGSSSWGTRAANRLKRVQSELSSDSQQLLLRRPRTSAYTKLEPTYIAPYRCRSTNEVRQIRPLRKQSASLRHNGLMSTLASSESHLSGSYTLLSDDIDRPSLPAPPPPLPPLPPPSPPPPPPHRSSPPPPPVPPHAPGVLCTRITTTPSAAPVYAVVLRNRPGNLKPISSCDFNREL</sequence>
<evidence type="ECO:0000256" key="1">
    <source>
        <dbReference type="SAM" id="MobiDB-lite"/>
    </source>
</evidence>
<keyword evidence="3" id="KW-1185">Reference proteome</keyword>